<keyword evidence="5 10" id="KW-0378">Hydrolase</keyword>
<dbReference type="GO" id="GO:0036222">
    <property type="term" value="F:XTP diphosphatase activity"/>
    <property type="evidence" value="ECO:0007669"/>
    <property type="project" value="UniProtKB-UniRule"/>
</dbReference>
<name>A0A2T4TZF2_9BACT</name>
<feature type="binding site" evidence="10">
    <location>
        <position position="70"/>
    </location>
    <ligand>
        <name>substrate</name>
    </ligand>
</feature>
<protein>
    <recommendedName>
        <fullName evidence="10">dITP/XTP pyrophosphatase</fullName>
        <ecNumber evidence="10">3.6.1.66</ecNumber>
    </recommendedName>
    <alternativeName>
        <fullName evidence="10">Non-canonical purine NTP pyrophosphatase</fullName>
    </alternativeName>
    <alternativeName>
        <fullName evidence="10">Non-standard purine NTP pyrophosphatase</fullName>
    </alternativeName>
    <alternativeName>
        <fullName evidence="10">Nucleoside-triphosphate diphosphatase</fullName>
    </alternativeName>
    <alternativeName>
        <fullName evidence="10">Nucleoside-triphosphate pyrophosphatase</fullName>
        <shortName evidence="10">NTPase</shortName>
    </alternativeName>
</protein>
<keyword evidence="13" id="KW-1185">Reference proteome</keyword>
<dbReference type="GO" id="GO:0000166">
    <property type="term" value="F:nucleotide binding"/>
    <property type="evidence" value="ECO:0007669"/>
    <property type="project" value="UniProtKB-KW"/>
</dbReference>
<dbReference type="GO" id="GO:0046872">
    <property type="term" value="F:metal ion binding"/>
    <property type="evidence" value="ECO:0007669"/>
    <property type="project" value="UniProtKB-KW"/>
</dbReference>
<dbReference type="AlphaFoldDB" id="A0A2T4TZF2"/>
<keyword evidence="7 10" id="KW-0546">Nucleotide metabolism</keyword>
<evidence type="ECO:0000256" key="4">
    <source>
        <dbReference type="ARBA" id="ARBA00022741"/>
    </source>
</evidence>
<dbReference type="OrthoDB" id="9807456at2"/>
<dbReference type="EMBL" id="NVQC01000015">
    <property type="protein sequence ID" value="PTL36499.1"/>
    <property type="molecule type" value="Genomic_DNA"/>
</dbReference>
<feature type="binding site" evidence="10">
    <location>
        <position position="69"/>
    </location>
    <ligand>
        <name>Mg(2+)</name>
        <dbReference type="ChEBI" id="CHEBI:18420"/>
    </ligand>
</feature>
<dbReference type="InterPro" id="IPR029001">
    <property type="entry name" value="ITPase-like_fam"/>
</dbReference>
<dbReference type="EC" id="3.6.1.66" evidence="10"/>
<feature type="binding site" evidence="10">
    <location>
        <begin position="152"/>
        <end position="155"/>
    </location>
    <ligand>
        <name>substrate</name>
    </ligand>
</feature>
<evidence type="ECO:0000256" key="7">
    <source>
        <dbReference type="ARBA" id="ARBA00023080"/>
    </source>
</evidence>
<dbReference type="InterPro" id="IPR020922">
    <property type="entry name" value="dITP/XTP_pyrophosphatase"/>
</dbReference>
<dbReference type="PANTHER" id="PTHR11067">
    <property type="entry name" value="INOSINE TRIPHOSPHATE PYROPHOSPHATASE/HAM1 PROTEIN"/>
    <property type="match status" value="1"/>
</dbReference>
<evidence type="ECO:0000256" key="3">
    <source>
        <dbReference type="ARBA" id="ARBA00022723"/>
    </source>
</evidence>
<dbReference type="GO" id="GO:0009117">
    <property type="term" value="P:nucleotide metabolic process"/>
    <property type="evidence" value="ECO:0007669"/>
    <property type="project" value="UniProtKB-KW"/>
</dbReference>
<evidence type="ECO:0000256" key="8">
    <source>
        <dbReference type="ARBA" id="ARBA00051875"/>
    </source>
</evidence>
<organism evidence="12 13">
    <name type="scientific">Candidatus Methylomirabilis limnetica</name>
    <dbReference type="NCBI Taxonomy" id="2033718"/>
    <lineage>
        <taxon>Bacteria</taxon>
        <taxon>Candidatus Methylomirabilota</taxon>
        <taxon>Candidatus Methylomirabilia</taxon>
        <taxon>Candidatus Methylomirabilales</taxon>
        <taxon>Candidatus Methylomirabilaceae</taxon>
        <taxon>Candidatus Methylomirabilis</taxon>
    </lineage>
</organism>
<evidence type="ECO:0000256" key="10">
    <source>
        <dbReference type="HAMAP-Rule" id="MF_01405"/>
    </source>
</evidence>
<reference evidence="12 13" key="1">
    <citation type="submission" date="2017-09" db="EMBL/GenBank/DDBJ databases">
        <title>Bloom of a denitrifying methanotroph, Candidatus Methylomirabilis limnetica, in a deep stratified lake.</title>
        <authorList>
            <person name="Graf J.S."/>
            <person name="Marchant H.K."/>
            <person name="Tienken D."/>
            <person name="Hach P.F."/>
            <person name="Brand A."/>
            <person name="Schubert C.J."/>
            <person name="Kuypers M.M."/>
            <person name="Milucka J."/>
        </authorList>
    </citation>
    <scope>NUCLEOTIDE SEQUENCE [LARGE SCALE GENOMIC DNA]</scope>
    <source>
        <strain evidence="12 13">Zug</strain>
    </source>
</reference>
<feature type="binding site" evidence="10">
    <location>
        <begin position="7"/>
        <end position="12"/>
    </location>
    <ligand>
        <name>substrate</name>
    </ligand>
</feature>
<dbReference type="Proteomes" id="UP000241436">
    <property type="component" value="Unassembled WGS sequence"/>
</dbReference>
<evidence type="ECO:0000256" key="2">
    <source>
        <dbReference type="ARBA" id="ARBA00011738"/>
    </source>
</evidence>
<evidence type="ECO:0000256" key="11">
    <source>
        <dbReference type="RuleBase" id="RU003781"/>
    </source>
</evidence>
<dbReference type="GO" id="GO:0036220">
    <property type="term" value="F:ITP diphosphatase activity"/>
    <property type="evidence" value="ECO:0007669"/>
    <property type="project" value="UniProtKB-UniRule"/>
</dbReference>
<feature type="binding site" evidence="10">
    <location>
        <begin position="180"/>
        <end position="181"/>
    </location>
    <ligand>
        <name>substrate</name>
    </ligand>
</feature>
<comment type="cofactor">
    <cofactor evidence="10">
        <name>Mg(2+)</name>
        <dbReference type="ChEBI" id="CHEBI:18420"/>
    </cofactor>
    <text evidence="10">Binds 1 Mg(2+) ion per subunit.</text>
</comment>
<evidence type="ECO:0000313" key="13">
    <source>
        <dbReference type="Proteomes" id="UP000241436"/>
    </source>
</evidence>
<dbReference type="GO" id="GO:0005829">
    <property type="term" value="C:cytosol"/>
    <property type="evidence" value="ECO:0007669"/>
    <property type="project" value="TreeGrafter"/>
</dbReference>
<dbReference type="NCBIfam" id="TIGR00042">
    <property type="entry name" value="RdgB/HAM1 family non-canonical purine NTP pyrophosphatase"/>
    <property type="match status" value="1"/>
</dbReference>
<dbReference type="GO" id="GO:0009146">
    <property type="term" value="P:purine nucleoside triphosphate catabolic process"/>
    <property type="evidence" value="ECO:0007669"/>
    <property type="project" value="UniProtKB-UniRule"/>
</dbReference>
<dbReference type="FunFam" id="3.90.950.10:FF:000001">
    <property type="entry name" value="dITP/XTP pyrophosphatase"/>
    <property type="match status" value="1"/>
</dbReference>
<sequence>MQVVLATANVGKLQEIIAILSDLRISFLSLASLHGYIPSVESGVTYAENAAAKAKAAAEFSGYWALADDSGIEVDALGGQPGVHSGRYLCVTATDQERNQRILELLDGMPLQRRGAHFQCGVAVAGPGGELSIFHGSCYGSIAEAPYGNSGFGYDPIFIVPDFGVTMAALPPDVKNGISHRARAIEKTKPLLRRLSLTAA</sequence>
<comment type="catalytic activity">
    <reaction evidence="8 10">
        <text>dITP + H2O = dIMP + diphosphate + H(+)</text>
        <dbReference type="Rhea" id="RHEA:28342"/>
        <dbReference type="ChEBI" id="CHEBI:15377"/>
        <dbReference type="ChEBI" id="CHEBI:15378"/>
        <dbReference type="ChEBI" id="CHEBI:33019"/>
        <dbReference type="ChEBI" id="CHEBI:61194"/>
        <dbReference type="ChEBI" id="CHEBI:61382"/>
        <dbReference type="EC" id="3.6.1.66"/>
    </reaction>
</comment>
<evidence type="ECO:0000256" key="6">
    <source>
        <dbReference type="ARBA" id="ARBA00022842"/>
    </source>
</evidence>
<gene>
    <name evidence="12" type="primary">rdgB</name>
    <name evidence="12" type="ORF">CLG94_03850</name>
</gene>
<dbReference type="Gene3D" id="3.90.950.10">
    <property type="match status" value="1"/>
</dbReference>
<dbReference type="CDD" id="cd00515">
    <property type="entry name" value="HAM1"/>
    <property type="match status" value="1"/>
</dbReference>
<dbReference type="Pfam" id="PF01725">
    <property type="entry name" value="Ham1p_like"/>
    <property type="match status" value="1"/>
</dbReference>
<evidence type="ECO:0000256" key="5">
    <source>
        <dbReference type="ARBA" id="ARBA00022801"/>
    </source>
</evidence>
<keyword evidence="3 10" id="KW-0479">Metal-binding</keyword>
<dbReference type="RefSeq" id="WP_107561568.1">
    <property type="nucleotide sequence ID" value="NZ_NVQC01000015.1"/>
</dbReference>
<keyword evidence="4 10" id="KW-0547">Nucleotide-binding</keyword>
<evidence type="ECO:0000256" key="9">
    <source>
        <dbReference type="ARBA" id="ARBA00052017"/>
    </source>
</evidence>
<comment type="caution">
    <text evidence="12">The sequence shown here is derived from an EMBL/GenBank/DDBJ whole genome shotgun (WGS) entry which is preliminary data.</text>
</comment>
<comment type="function">
    <text evidence="10">Pyrophosphatase that catalyzes the hydrolysis of nucleoside triphosphates to their monophosphate derivatives, with a high preference for the non-canonical purine nucleotides XTP (xanthosine triphosphate), dITP (deoxyinosine triphosphate) and ITP. Seems to function as a house-cleaning enzyme that removes non-canonical purine nucleotides from the nucleotide pool, thus preventing their incorporation into DNA/RNA and avoiding chromosomal lesions.</text>
</comment>
<keyword evidence="6 10" id="KW-0460">Magnesium</keyword>
<comment type="catalytic activity">
    <reaction evidence="9 10">
        <text>XTP + H2O = XMP + diphosphate + H(+)</text>
        <dbReference type="Rhea" id="RHEA:28610"/>
        <dbReference type="ChEBI" id="CHEBI:15377"/>
        <dbReference type="ChEBI" id="CHEBI:15378"/>
        <dbReference type="ChEBI" id="CHEBI:33019"/>
        <dbReference type="ChEBI" id="CHEBI:57464"/>
        <dbReference type="ChEBI" id="CHEBI:61314"/>
        <dbReference type="EC" id="3.6.1.66"/>
    </reaction>
</comment>
<comment type="catalytic activity">
    <reaction evidence="10">
        <text>ITP + H2O = IMP + diphosphate + H(+)</text>
        <dbReference type="Rhea" id="RHEA:29399"/>
        <dbReference type="ChEBI" id="CHEBI:15377"/>
        <dbReference type="ChEBI" id="CHEBI:15378"/>
        <dbReference type="ChEBI" id="CHEBI:33019"/>
        <dbReference type="ChEBI" id="CHEBI:58053"/>
        <dbReference type="ChEBI" id="CHEBI:61402"/>
        <dbReference type="EC" id="3.6.1.66"/>
    </reaction>
</comment>
<dbReference type="PANTHER" id="PTHR11067:SF9">
    <property type="entry name" value="INOSINE TRIPHOSPHATE PYROPHOSPHATASE"/>
    <property type="match status" value="1"/>
</dbReference>
<feature type="binding site" evidence="10">
    <location>
        <position position="175"/>
    </location>
    <ligand>
        <name>substrate</name>
    </ligand>
</feature>
<dbReference type="HAMAP" id="MF_01405">
    <property type="entry name" value="Non_canon_purine_NTPase"/>
    <property type="match status" value="1"/>
</dbReference>
<dbReference type="InterPro" id="IPR002637">
    <property type="entry name" value="RdgB/HAM1"/>
</dbReference>
<dbReference type="GO" id="GO:0035870">
    <property type="term" value="F:dITP diphosphatase activity"/>
    <property type="evidence" value="ECO:0007669"/>
    <property type="project" value="UniProtKB-UniRule"/>
</dbReference>
<accession>A0A2T4TZF2</accession>
<comment type="similarity">
    <text evidence="1 10 11">Belongs to the HAM1 NTPase family.</text>
</comment>
<dbReference type="SUPFAM" id="SSF52972">
    <property type="entry name" value="ITPase-like"/>
    <property type="match status" value="1"/>
</dbReference>
<dbReference type="GO" id="GO:0017111">
    <property type="term" value="F:ribonucleoside triphosphate phosphatase activity"/>
    <property type="evidence" value="ECO:0007669"/>
    <property type="project" value="InterPro"/>
</dbReference>
<comment type="caution">
    <text evidence="10">Lacks conserved residue(s) required for the propagation of feature annotation.</text>
</comment>
<evidence type="ECO:0000313" key="12">
    <source>
        <dbReference type="EMBL" id="PTL36499.1"/>
    </source>
</evidence>
<proteinExistence type="inferred from homology"/>
<evidence type="ECO:0000256" key="1">
    <source>
        <dbReference type="ARBA" id="ARBA00008023"/>
    </source>
</evidence>
<feature type="active site" description="Proton acceptor" evidence="10">
    <location>
        <position position="69"/>
    </location>
</feature>
<reference evidence="13" key="2">
    <citation type="journal article" date="2018" name="Environ. Microbiol.">
        <title>Bloom of a denitrifying methanotroph, 'Candidatus Methylomirabilis limnetica', in a deep stratified lake.</title>
        <authorList>
            <person name="Graf J.S."/>
            <person name="Mayr M.J."/>
            <person name="Marchant H.K."/>
            <person name="Tienken D."/>
            <person name="Hach P.F."/>
            <person name="Brand A."/>
            <person name="Schubert C.J."/>
            <person name="Kuypers M.M."/>
            <person name="Milucka J."/>
        </authorList>
    </citation>
    <scope>NUCLEOTIDE SEQUENCE [LARGE SCALE GENOMIC DNA]</scope>
    <source>
        <strain evidence="13">Zug</strain>
    </source>
</reference>
<comment type="subunit">
    <text evidence="2 10">Homodimer.</text>
</comment>